<gene>
    <name evidence="2" type="ORF">IB211_02956</name>
</gene>
<evidence type="ECO:0000313" key="3">
    <source>
        <dbReference type="Proteomes" id="UP000064844"/>
    </source>
</evidence>
<protein>
    <submittedName>
        <fullName evidence="2">Uncharacterized protein</fullName>
    </submittedName>
</protein>
<dbReference type="KEGG" id="ibu:IB211_02956"/>
<feature type="region of interest" description="Disordered" evidence="1">
    <location>
        <begin position="1"/>
        <end position="33"/>
    </location>
</feature>
<keyword evidence="3" id="KW-1185">Reference proteome</keyword>
<reference evidence="2 3" key="1">
    <citation type="journal article" date="2015" name="Nat. Commun.">
        <title>Production of butyrate from lysine and the Amadori product fructoselysine by a human gut commensal.</title>
        <authorList>
            <person name="Bui T.P."/>
            <person name="Ritari J."/>
            <person name="Boeren S."/>
            <person name="de Waard P."/>
            <person name="Plugge C.M."/>
            <person name="de Vos W.M."/>
        </authorList>
    </citation>
    <scope>NUCLEOTIDE SEQUENCE [LARGE SCALE GENOMIC DNA]</scope>
    <source>
        <strain evidence="2 3">AF211</strain>
    </source>
</reference>
<evidence type="ECO:0000313" key="2">
    <source>
        <dbReference type="EMBL" id="ALP95347.1"/>
    </source>
</evidence>
<organism evidence="2 3">
    <name type="scientific">Intestinimonas butyriciproducens</name>
    <dbReference type="NCBI Taxonomy" id="1297617"/>
    <lineage>
        <taxon>Bacteria</taxon>
        <taxon>Bacillati</taxon>
        <taxon>Bacillota</taxon>
        <taxon>Clostridia</taxon>
        <taxon>Eubacteriales</taxon>
        <taxon>Intestinimonas</taxon>
    </lineage>
</organism>
<dbReference type="Proteomes" id="UP000064844">
    <property type="component" value="Chromosome"/>
</dbReference>
<dbReference type="EMBL" id="CP011307">
    <property type="protein sequence ID" value="ALP95347.1"/>
    <property type="molecule type" value="Genomic_DNA"/>
</dbReference>
<dbReference type="AlphaFoldDB" id="A0A0S2W7Q9"/>
<sequence length="78" mass="8748">MQHRSHAHFRSNSSYIISESPHDVKKNPPKRRAGSSIADIGLLVAVKNEIVHVSRSGRPTRLTLPLLFRHFPAPPSVF</sequence>
<name>A0A0S2W7Q9_9FIRM</name>
<evidence type="ECO:0000256" key="1">
    <source>
        <dbReference type="SAM" id="MobiDB-lite"/>
    </source>
</evidence>
<reference evidence="3" key="2">
    <citation type="submission" date="2015-04" db="EMBL/GenBank/DDBJ databases">
        <title>A butyrogenic pathway from the amino acid lysine in a human gut commensal.</title>
        <authorList>
            <person name="de Vos W.M."/>
            <person name="Bui N.T.P."/>
            <person name="Plugge C.M."/>
            <person name="Ritari J."/>
        </authorList>
    </citation>
    <scope>NUCLEOTIDE SEQUENCE [LARGE SCALE GENOMIC DNA]</scope>
    <source>
        <strain evidence="3">AF211</strain>
    </source>
</reference>
<proteinExistence type="predicted"/>
<accession>A0A0S2W7Q9</accession>